<sequence>MAKIVGNALVGDLTHWEAKGCDFCQAVDKALRRGRETVGGCRNVEAFRQPFVWPASRAADAAQA</sequence>
<dbReference type="KEGG" id="rul:UC8_00020"/>
<protein>
    <submittedName>
        <fullName evidence="1">Uncharacterized protein</fullName>
    </submittedName>
</protein>
<evidence type="ECO:0000313" key="1">
    <source>
        <dbReference type="EMBL" id="QEG38049.1"/>
    </source>
</evidence>
<organism evidence="1 2">
    <name type="scientific">Roseimaritima ulvae</name>
    <dbReference type="NCBI Taxonomy" id="980254"/>
    <lineage>
        <taxon>Bacteria</taxon>
        <taxon>Pseudomonadati</taxon>
        <taxon>Planctomycetota</taxon>
        <taxon>Planctomycetia</taxon>
        <taxon>Pirellulales</taxon>
        <taxon>Pirellulaceae</taxon>
        <taxon>Roseimaritima</taxon>
    </lineage>
</organism>
<accession>A0A5B9QJ60</accession>
<dbReference type="AlphaFoldDB" id="A0A5B9QJ60"/>
<dbReference type="Proteomes" id="UP000325286">
    <property type="component" value="Chromosome"/>
</dbReference>
<name>A0A5B9QJ60_9BACT</name>
<reference evidence="1 2" key="1">
    <citation type="submission" date="2019-08" db="EMBL/GenBank/DDBJ databases">
        <title>Deep-cultivation of Planctomycetes and their phenomic and genomic characterization uncovers novel biology.</title>
        <authorList>
            <person name="Wiegand S."/>
            <person name="Jogler M."/>
            <person name="Boedeker C."/>
            <person name="Pinto D."/>
            <person name="Vollmers J."/>
            <person name="Rivas-Marin E."/>
            <person name="Kohn T."/>
            <person name="Peeters S.H."/>
            <person name="Heuer A."/>
            <person name="Rast P."/>
            <person name="Oberbeckmann S."/>
            <person name="Bunk B."/>
            <person name="Jeske O."/>
            <person name="Meyerdierks A."/>
            <person name="Storesund J.E."/>
            <person name="Kallscheuer N."/>
            <person name="Luecker S."/>
            <person name="Lage O.M."/>
            <person name="Pohl T."/>
            <person name="Merkel B.J."/>
            <person name="Hornburger P."/>
            <person name="Mueller R.-W."/>
            <person name="Bruemmer F."/>
            <person name="Labrenz M."/>
            <person name="Spormann A.M."/>
            <person name="Op den Camp H."/>
            <person name="Overmann J."/>
            <person name="Amann R."/>
            <person name="Jetten M.S.M."/>
            <person name="Mascher T."/>
            <person name="Medema M.H."/>
            <person name="Devos D.P."/>
            <person name="Kaster A.-K."/>
            <person name="Ovreas L."/>
            <person name="Rohde M."/>
            <person name="Galperin M.Y."/>
            <person name="Jogler C."/>
        </authorList>
    </citation>
    <scope>NUCLEOTIDE SEQUENCE [LARGE SCALE GENOMIC DNA]</scope>
    <source>
        <strain evidence="1 2">UC8</strain>
    </source>
</reference>
<gene>
    <name evidence="1" type="ORF">UC8_00020</name>
</gene>
<evidence type="ECO:0000313" key="2">
    <source>
        <dbReference type="Proteomes" id="UP000325286"/>
    </source>
</evidence>
<dbReference type="EMBL" id="CP042914">
    <property type="protein sequence ID" value="QEG38049.1"/>
    <property type="molecule type" value="Genomic_DNA"/>
</dbReference>
<keyword evidence="2" id="KW-1185">Reference proteome</keyword>
<proteinExistence type="predicted"/>